<keyword evidence="9 12" id="KW-0460">Magnesium</keyword>
<dbReference type="Proteomes" id="UP000676456">
    <property type="component" value="Unassembled WGS sequence"/>
</dbReference>
<dbReference type="InterPro" id="IPR002173">
    <property type="entry name" value="Carboh/pur_kinase_PfkB_CS"/>
</dbReference>
<accession>A0A942UP58</accession>
<keyword evidence="12" id="KW-0963">Cytoplasm</keyword>
<feature type="binding site" evidence="12">
    <location>
        <begin position="257"/>
        <end position="258"/>
    </location>
    <ligand>
        <name>ATP</name>
        <dbReference type="ChEBI" id="CHEBI:30616"/>
    </ligand>
</feature>
<feature type="binding site" evidence="12">
    <location>
        <position position="189"/>
    </location>
    <ligand>
        <name>ATP</name>
        <dbReference type="ChEBI" id="CHEBI:30616"/>
    </ligand>
</feature>
<dbReference type="InterPro" id="IPR029056">
    <property type="entry name" value="Ribokinase-like"/>
</dbReference>
<comment type="similarity">
    <text evidence="12">Belongs to the carbohydrate kinase PfkB family. Ribokinase subfamily.</text>
</comment>
<comment type="similarity">
    <text evidence="13">Belongs to the carbohydrate kinase PfkB family. LacC subfamily.</text>
</comment>
<dbReference type="PROSITE" id="PS00584">
    <property type="entry name" value="PFKB_KINASES_2"/>
    <property type="match status" value="1"/>
</dbReference>
<dbReference type="InterPro" id="IPR011611">
    <property type="entry name" value="PfkB_dom"/>
</dbReference>
<dbReference type="GO" id="GO:0004747">
    <property type="term" value="F:ribokinase activity"/>
    <property type="evidence" value="ECO:0007669"/>
    <property type="project" value="UniProtKB-UniRule"/>
</dbReference>
<dbReference type="InterPro" id="IPR002139">
    <property type="entry name" value="Ribo/fructo_kinase"/>
</dbReference>
<evidence type="ECO:0000256" key="3">
    <source>
        <dbReference type="ARBA" id="ARBA00016943"/>
    </source>
</evidence>
<feature type="binding site" evidence="12">
    <location>
        <begin position="16"/>
        <end position="18"/>
    </location>
    <ligand>
        <name>substrate</name>
    </ligand>
</feature>
<dbReference type="InterPro" id="IPR017583">
    <property type="entry name" value="Tagatose/fructose_Pkinase"/>
</dbReference>
<reference evidence="15 16" key="1">
    <citation type="submission" date="2021-05" db="EMBL/GenBank/DDBJ databases">
        <title>Novel Bacillus species.</title>
        <authorList>
            <person name="Liu G."/>
        </authorList>
    </citation>
    <scope>NUCLEOTIDE SEQUENCE [LARGE SCALE GENOMIC DNA]</scope>
    <source>
        <strain evidence="15 16">FJAT-49682</strain>
    </source>
</reference>
<evidence type="ECO:0000313" key="15">
    <source>
        <dbReference type="EMBL" id="MBS4224285.1"/>
    </source>
</evidence>
<comment type="pathway">
    <text evidence="12">Carbohydrate metabolism; D-ribose degradation; D-ribose 5-phosphate from beta-D-ribopyranose: step 2/2.</text>
</comment>
<evidence type="ECO:0000259" key="14">
    <source>
        <dbReference type="Pfam" id="PF00294"/>
    </source>
</evidence>
<proteinExistence type="inferred from homology"/>
<comment type="subunit">
    <text evidence="12">Homodimer.</text>
</comment>
<dbReference type="HAMAP" id="MF_01987">
    <property type="entry name" value="Ribokinase"/>
    <property type="match status" value="1"/>
</dbReference>
<name>A0A942UP58_9BACI</name>
<evidence type="ECO:0000256" key="1">
    <source>
        <dbReference type="ARBA" id="ARBA00005380"/>
    </source>
</evidence>
<keyword evidence="13" id="KW-0423">Lactose metabolism</keyword>
<protein>
    <recommendedName>
        <fullName evidence="3 12">Ribokinase</fullName>
        <shortName evidence="12">RK</shortName>
        <ecNumber evidence="2 12">2.7.1.15</ecNumber>
    </recommendedName>
</protein>
<feature type="binding site" evidence="12">
    <location>
        <position position="254"/>
    </location>
    <ligand>
        <name>K(+)</name>
        <dbReference type="ChEBI" id="CHEBI:29103"/>
    </ligand>
</feature>
<evidence type="ECO:0000256" key="13">
    <source>
        <dbReference type="PIRNR" id="PIRNR000535"/>
    </source>
</evidence>
<feature type="binding site" evidence="12">
    <location>
        <position position="293"/>
    </location>
    <ligand>
        <name>K(+)</name>
        <dbReference type="ChEBI" id="CHEBI:29103"/>
    </ligand>
</feature>
<feature type="binding site" evidence="12">
    <location>
        <position position="291"/>
    </location>
    <ligand>
        <name>K(+)</name>
        <dbReference type="ChEBI" id="CHEBI:29103"/>
    </ligand>
</feature>
<evidence type="ECO:0000256" key="11">
    <source>
        <dbReference type="ARBA" id="ARBA00023277"/>
    </source>
</evidence>
<evidence type="ECO:0000256" key="12">
    <source>
        <dbReference type="HAMAP-Rule" id="MF_01987"/>
    </source>
</evidence>
<keyword evidence="8 12" id="KW-0067">ATP-binding</keyword>
<evidence type="ECO:0000256" key="5">
    <source>
        <dbReference type="ARBA" id="ARBA00022723"/>
    </source>
</evidence>
<comment type="caution">
    <text evidence="12">Lacks conserved residue(s) required for the propagation of feature annotation.</text>
</comment>
<evidence type="ECO:0000256" key="9">
    <source>
        <dbReference type="ARBA" id="ARBA00022842"/>
    </source>
</evidence>
<comment type="function">
    <text evidence="12">Catalyzes the phosphorylation of ribose at O-5 in a reaction requiring ATP and magnesium. The resulting D-ribose-5-phosphate can then be used either for sythesis of nucleotides, histidine, and tryptophan, or as a component of the pentose phosphate pathway.</text>
</comment>
<dbReference type="InterPro" id="IPR011877">
    <property type="entry name" value="Ribokinase"/>
</dbReference>
<comment type="caution">
    <text evidence="15">The sequence shown here is derived from an EMBL/GenBank/DDBJ whole genome shotgun (WGS) entry which is preliminary data.</text>
</comment>
<dbReference type="GO" id="GO:0009024">
    <property type="term" value="F:tagatose-6-phosphate kinase activity"/>
    <property type="evidence" value="ECO:0007669"/>
    <property type="project" value="UniProtKB-EC"/>
</dbReference>
<keyword evidence="6 12" id="KW-0547">Nucleotide-binding</keyword>
<feature type="binding site" evidence="12">
    <location>
        <position position="288"/>
    </location>
    <ligand>
        <name>K(+)</name>
        <dbReference type="ChEBI" id="CHEBI:29103"/>
    </ligand>
</feature>
<dbReference type="PROSITE" id="PS00583">
    <property type="entry name" value="PFKB_KINASES_1"/>
    <property type="match status" value="1"/>
</dbReference>
<evidence type="ECO:0000256" key="6">
    <source>
        <dbReference type="ARBA" id="ARBA00022741"/>
    </source>
</evidence>
<dbReference type="PRINTS" id="PR00990">
    <property type="entry name" value="RIBOKINASE"/>
</dbReference>
<organism evidence="15 16">
    <name type="scientific">Lederbergia citrea</name>
    <dbReference type="NCBI Taxonomy" id="2833581"/>
    <lineage>
        <taxon>Bacteria</taxon>
        <taxon>Bacillati</taxon>
        <taxon>Bacillota</taxon>
        <taxon>Bacilli</taxon>
        <taxon>Bacillales</taxon>
        <taxon>Bacillaceae</taxon>
        <taxon>Lederbergia</taxon>
    </lineage>
</organism>
<feature type="binding site" evidence="12">
    <location>
        <position position="145"/>
    </location>
    <ligand>
        <name>substrate</name>
    </ligand>
</feature>
<feature type="active site" description="Proton acceptor" evidence="12">
    <location>
        <position position="258"/>
    </location>
</feature>
<evidence type="ECO:0000256" key="8">
    <source>
        <dbReference type="ARBA" id="ARBA00022840"/>
    </source>
</evidence>
<dbReference type="PIRSF" id="PIRSF000535">
    <property type="entry name" value="1PFK/6PFK/LacC"/>
    <property type="match status" value="1"/>
</dbReference>
<keyword evidence="5 12" id="KW-0479">Metal-binding</keyword>
<dbReference type="EC" id="2.7.1.15" evidence="2 12"/>
<dbReference type="SUPFAM" id="SSF53613">
    <property type="entry name" value="Ribokinase-like"/>
    <property type="match status" value="1"/>
</dbReference>
<comment type="catalytic activity">
    <reaction evidence="12">
        <text>D-ribose + ATP = D-ribose 5-phosphate + ADP + H(+)</text>
        <dbReference type="Rhea" id="RHEA:13697"/>
        <dbReference type="ChEBI" id="CHEBI:15378"/>
        <dbReference type="ChEBI" id="CHEBI:30616"/>
        <dbReference type="ChEBI" id="CHEBI:47013"/>
        <dbReference type="ChEBI" id="CHEBI:78346"/>
        <dbReference type="ChEBI" id="CHEBI:456216"/>
        <dbReference type="EC" id="2.7.1.15"/>
    </reaction>
</comment>
<gene>
    <name evidence="12 15" type="primary">rbsK</name>
    <name evidence="15" type="ORF">KHA91_16310</name>
</gene>
<dbReference type="GO" id="GO:0019303">
    <property type="term" value="P:D-ribose catabolic process"/>
    <property type="evidence" value="ECO:0007669"/>
    <property type="project" value="UniProtKB-UniRule"/>
</dbReference>
<comment type="pathway">
    <text evidence="13">Carbohydrate metabolism; D-tagatose 6-phosphate degradation; D-glyceraldehyde 3-phosphate and glycerone phosphate from D-tagatose 6-phosphate: step 1/2.</text>
</comment>
<dbReference type="GO" id="GO:0046872">
    <property type="term" value="F:metal ion binding"/>
    <property type="evidence" value="ECO:0007669"/>
    <property type="project" value="UniProtKB-KW"/>
</dbReference>
<dbReference type="GO" id="GO:0005988">
    <property type="term" value="P:lactose metabolic process"/>
    <property type="evidence" value="ECO:0007669"/>
    <property type="project" value="UniProtKB-KW"/>
</dbReference>
<comment type="similarity">
    <text evidence="1">Belongs to the carbohydrate kinase pfkB family.</text>
</comment>
<evidence type="ECO:0000256" key="10">
    <source>
        <dbReference type="ARBA" id="ARBA00022958"/>
    </source>
</evidence>
<feature type="domain" description="Carbohydrate kinase PfkB" evidence="14">
    <location>
        <begin position="6"/>
        <end position="297"/>
    </location>
</feature>
<sequence length="321" mass="34421">MRGLNMAEITVVGSINMDIVALTNKYPEHGETLFGDSVKLLCGGKGANQAITCARLGKSVNMIGSIGMDTYGKVIEKNFQENQIDTKYLKRVENESTGCAIITVDAAAENTMLVIKGANDSLNVRDIQAAFSRIEESKILLIQMEIPEAAVLSAMTEAKNKGMFIILDPAPAEGVTKQALLYADLITPNLQETKQLTGIDVTSIETAIEAGEYFNQHLGVKNSVIKMAEKGALLYENGKLTFVEAIPVKAVDTVGAGDSYAGALACAIADGENLESAVKFAAIVAAIKVSNLGAQTVPTIEQINKYCEENNLSYYRLQTNQ</sequence>
<evidence type="ECO:0000256" key="4">
    <source>
        <dbReference type="ARBA" id="ARBA00022679"/>
    </source>
</evidence>
<dbReference type="NCBIfam" id="TIGR02152">
    <property type="entry name" value="D_ribokin_bact"/>
    <property type="match status" value="1"/>
</dbReference>
<keyword evidence="7 12" id="KW-0418">Kinase</keyword>
<dbReference type="Pfam" id="PF00294">
    <property type="entry name" value="PfkB"/>
    <property type="match status" value="1"/>
</dbReference>
<dbReference type="EMBL" id="JAGYPN010000003">
    <property type="protein sequence ID" value="MBS4224285.1"/>
    <property type="molecule type" value="Genomic_DNA"/>
</dbReference>
<dbReference type="PANTHER" id="PTHR10584:SF166">
    <property type="entry name" value="RIBOKINASE"/>
    <property type="match status" value="1"/>
</dbReference>
<feature type="binding site" evidence="12">
    <location>
        <position position="252"/>
    </location>
    <ligand>
        <name>K(+)</name>
        <dbReference type="ChEBI" id="CHEBI:29103"/>
    </ligand>
</feature>
<evidence type="ECO:0000256" key="2">
    <source>
        <dbReference type="ARBA" id="ARBA00012035"/>
    </source>
</evidence>
<evidence type="ECO:0000313" key="16">
    <source>
        <dbReference type="Proteomes" id="UP000676456"/>
    </source>
</evidence>
<feature type="binding site" evidence="12">
    <location>
        <begin position="44"/>
        <end position="48"/>
    </location>
    <ligand>
        <name>substrate</name>
    </ligand>
</feature>
<evidence type="ECO:0000256" key="7">
    <source>
        <dbReference type="ARBA" id="ARBA00022777"/>
    </source>
</evidence>
<dbReference type="CDD" id="cd01174">
    <property type="entry name" value="ribokinase"/>
    <property type="match status" value="1"/>
</dbReference>
<keyword evidence="11 12" id="KW-0119">Carbohydrate metabolism</keyword>
<dbReference type="PANTHER" id="PTHR10584">
    <property type="entry name" value="SUGAR KINASE"/>
    <property type="match status" value="1"/>
</dbReference>
<dbReference type="GO" id="GO:0005829">
    <property type="term" value="C:cytosol"/>
    <property type="evidence" value="ECO:0007669"/>
    <property type="project" value="TreeGrafter"/>
</dbReference>
<comment type="cofactor">
    <cofactor evidence="12">
        <name>Mg(2+)</name>
        <dbReference type="ChEBI" id="CHEBI:18420"/>
    </cofactor>
    <text evidence="12">Requires a divalent cation, most likely magnesium in vivo, as an electrophilic catalyst to aid phosphoryl group transfer. It is the chelate of the metal and the nucleotide that is the actual substrate.</text>
</comment>
<feature type="binding site" evidence="12">
    <location>
        <position position="258"/>
    </location>
    <ligand>
        <name>substrate</name>
    </ligand>
</feature>
<comment type="activity regulation">
    <text evidence="12">Activated by a monovalent cation that binds near, but not in, the active site. The most likely occupant of the site in vivo is potassium. Ion binding induces a conformational change that may alter substrate affinity.</text>
</comment>
<dbReference type="Gene3D" id="3.40.1190.20">
    <property type="match status" value="1"/>
</dbReference>
<keyword evidence="16" id="KW-1185">Reference proteome</keyword>
<keyword evidence="10 12" id="KW-0630">Potassium</keyword>
<keyword evidence="4 12" id="KW-0808">Transferase</keyword>
<dbReference type="GO" id="GO:0005524">
    <property type="term" value="F:ATP binding"/>
    <property type="evidence" value="ECO:0007669"/>
    <property type="project" value="UniProtKB-UniRule"/>
</dbReference>
<comment type="subcellular location">
    <subcellularLocation>
        <location evidence="12">Cytoplasm</location>
    </subcellularLocation>
</comment>
<comment type="catalytic activity">
    <reaction evidence="13">
        <text>D-tagatofuranose 6-phosphate + ATP = D-tagatofuranose 1,6-bisphosphate + ADP + H(+)</text>
        <dbReference type="Rhea" id="RHEA:12420"/>
        <dbReference type="ChEBI" id="CHEBI:15378"/>
        <dbReference type="ChEBI" id="CHEBI:30616"/>
        <dbReference type="ChEBI" id="CHEBI:58694"/>
        <dbReference type="ChEBI" id="CHEBI:58695"/>
        <dbReference type="ChEBI" id="CHEBI:456216"/>
        <dbReference type="EC" id="2.7.1.144"/>
    </reaction>
</comment>
<dbReference type="AlphaFoldDB" id="A0A942UP58"/>